<dbReference type="Proteomes" id="UP000019471">
    <property type="component" value="Unassembled WGS sequence"/>
</dbReference>
<dbReference type="GO" id="GO:0042054">
    <property type="term" value="F:histone methyltransferase activity"/>
    <property type="evidence" value="ECO:0007669"/>
    <property type="project" value="TreeGrafter"/>
</dbReference>
<dbReference type="Pfam" id="PF00856">
    <property type="entry name" value="SET"/>
    <property type="match status" value="1"/>
</dbReference>
<name>W9W664_9EURO</name>
<dbReference type="Gene3D" id="2.170.270.10">
    <property type="entry name" value="SET domain"/>
    <property type="match status" value="1"/>
</dbReference>
<feature type="compositionally biased region" description="Basic residues" evidence="1">
    <location>
        <begin position="10"/>
        <end position="19"/>
    </location>
</feature>
<dbReference type="SMART" id="SM00317">
    <property type="entry name" value="SET"/>
    <property type="match status" value="1"/>
</dbReference>
<sequence length="695" mass="77536">MSSPQQGPRRGQRTRKPTAKGRNYIDFLASKATTRNIQNAQAQTQSAAVTNTPADNTTNSAPPGQGDANGGPRRSKRCRRRVDGKAPNGTSCNKRRSSKRRRVSKPGSLVEGLMIKLYAEIHHAATVRTIGQWESYWTQHLLRQARTLRFFDLLAESTRRRLRERLNKFESTDPKEKRIANLAKDDIDVDYAQRLSDLCDEPSLLLLTICAHSQSFRDAVARRDAESRAQGEPEWGDVYPRIKQCAPSLELFARTHKLEWTDALFAFNDHFNDFLLIVYKDCRDVRGKDGTNFGIGPEDLKGTHQIGAEEKHKVQHHWVLPPVDGEPAVWPSVRCTITQDLTRAGFVDGDLAIAGIPEEGDNLEINPASILPPNSKVTLQQVNVEQCVVLPNYPWPEETHKVVHEDGAVYEDPTFCGFPGNPCTACGAEEPVPVISIDHDTDTDSETDSDSANVAAPRDEQQQSSGRACKCTFADLCKRRNKPPQASHHDILVELYTTEEKGRGVRALQTIRQGTYLGEYTGEIYAVQPDANEIAGSMQNHRYGLMTYHMNMDIERADDYAAAATTTTTGTRRNKGSAKTTISRGQYRPQYTIDAAHRGGWTRYINHSCAPNTEYVVVNLGQRTRVVVRARRRIAFAEELTVDYGRGYFDNLRMACRCGEPRCRHKNVVDRASASGSDSESESGSGSGCDEAEEE</sequence>
<evidence type="ECO:0000259" key="2">
    <source>
        <dbReference type="PROSITE" id="PS50280"/>
    </source>
</evidence>
<keyword evidence="4" id="KW-1185">Reference proteome</keyword>
<dbReference type="SUPFAM" id="SSF82199">
    <property type="entry name" value="SET domain"/>
    <property type="match status" value="1"/>
</dbReference>
<feature type="region of interest" description="Disordered" evidence="1">
    <location>
        <begin position="437"/>
        <end position="461"/>
    </location>
</feature>
<protein>
    <recommendedName>
        <fullName evidence="2">SET domain-containing protein</fullName>
    </recommendedName>
</protein>
<dbReference type="HOGENOM" id="CLU_020319_0_0_1"/>
<feature type="region of interest" description="Disordered" evidence="1">
    <location>
        <begin position="669"/>
        <end position="695"/>
    </location>
</feature>
<feature type="compositionally biased region" description="Polar residues" evidence="1">
    <location>
        <begin position="31"/>
        <end position="62"/>
    </location>
</feature>
<organism evidence="3 4">
    <name type="scientific">Cladophialophora psammophila CBS 110553</name>
    <dbReference type="NCBI Taxonomy" id="1182543"/>
    <lineage>
        <taxon>Eukaryota</taxon>
        <taxon>Fungi</taxon>
        <taxon>Dikarya</taxon>
        <taxon>Ascomycota</taxon>
        <taxon>Pezizomycotina</taxon>
        <taxon>Eurotiomycetes</taxon>
        <taxon>Chaetothyriomycetidae</taxon>
        <taxon>Chaetothyriales</taxon>
        <taxon>Herpotrichiellaceae</taxon>
        <taxon>Cladophialophora</taxon>
    </lineage>
</organism>
<dbReference type="InterPro" id="IPR051357">
    <property type="entry name" value="H3K9_HMTase_SUVAR3-9"/>
</dbReference>
<feature type="compositionally biased region" description="Low complexity" evidence="1">
    <location>
        <begin position="672"/>
        <end position="684"/>
    </location>
</feature>
<dbReference type="STRING" id="1182543.W9W664"/>
<dbReference type="RefSeq" id="XP_007750110.1">
    <property type="nucleotide sequence ID" value="XM_007751920.1"/>
</dbReference>
<dbReference type="AlphaFoldDB" id="W9W664"/>
<reference evidence="3 4" key="1">
    <citation type="submission" date="2013-03" db="EMBL/GenBank/DDBJ databases">
        <title>The Genome Sequence of Cladophialophora psammophila CBS 110553.</title>
        <authorList>
            <consortium name="The Broad Institute Genomics Platform"/>
            <person name="Cuomo C."/>
            <person name="de Hoog S."/>
            <person name="Gorbushina A."/>
            <person name="Walker B."/>
            <person name="Young S.K."/>
            <person name="Zeng Q."/>
            <person name="Gargeya S."/>
            <person name="Fitzgerald M."/>
            <person name="Haas B."/>
            <person name="Abouelleil A."/>
            <person name="Allen A.W."/>
            <person name="Alvarado L."/>
            <person name="Arachchi H.M."/>
            <person name="Berlin A.M."/>
            <person name="Chapman S.B."/>
            <person name="Gainer-Dewar J."/>
            <person name="Goldberg J."/>
            <person name="Griggs A."/>
            <person name="Gujja S."/>
            <person name="Hansen M."/>
            <person name="Howarth C."/>
            <person name="Imamovic A."/>
            <person name="Ireland A."/>
            <person name="Larimer J."/>
            <person name="McCowan C."/>
            <person name="Murphy C."/>
            <person name="Pearson M."/>
            <person name="Poon T.W."/>
            <person name="Priest M."/>
            <person name="Roberts A."/>
            <person name="Saif S."/>
            <person name="Shea T."/>
            <person name="Sisk P."/>
            <person name="Sykes S."/>
            <person name="Wortman J."/>
            <person name="Nusbaum C."/>
            <person name="Birren B."/>
        </authorList>
    </citation>
    <scope>NUCLEOTIDE SEQUENCE [LARGE SCALE GENOMIC DNA]</scope>
    <source>
        <strain evidence="3 4">CBS 110553</strain>
    </source>
</reference>
<accession>W9W664</accession>
<comment type="caution">
    <text evidence="3">The sequence shown here is derived from an EMBL/GenBank/DDBJ whole genome shotgun (WGS) entry which is preliminary data.</text>
</comment>
<dbReference type="OrthoDB" id="308383at2759"/>
<evidence type="ECO:0000256" key="1">
    <source>
        <dbReference type="SAM" id="MobiDB-lite"/>
    </source>
</evidence>
<proteinExistence type="predicted"/>
<evidence type="ECO:0000313" key="3">
    <source>
        <dbReference type="EMBL" id="EXJ63587.1"/>
    </source>
</evidence>
<feature type="compositionally biased region" description="Basic residues" evidence="1">
    <location>
        <begin position="73"/>
        <end position="82"/>
    </location>
</feature>
<dbReference type="InterPro" id="IPR046341">
    <property type="entry name" value="SET_dom_sf"/>
</dbReference>
<dbReference type="eggNOG" id="KOG1082">
    <property type="taxonomic scope" value="Eukaryota"/>
</dbReference>
<feature type="compositionally biased region" description="Basic residues" evidence="1">
    <location>
        <begin position="93"/>
        <end position="104"/>
    </location>
</feature>
<dbReference type="GO" id="GO:0003690">
    <property type="term" value="F:double-stranded DNA binding"/>
    <property type="evidence" value="ECO:0007669"/>
    <property type="project" value="TreeGrafter"/>
</dbReference>
<feature type="domain" description="SET" evidence="2">
    <location>
        <begin position="491"/>
        <end position="645"/>
    </location>
</feature>
<feature type="region of interest" description="Disordered" evidence="1">
    <location>
        <begin position="1"/>
        <end position="106"/>
    </location>
</feature>
<dbReference type="GeneID" id="19196037"/>
<gene>
    <name evidence="3" type="ORF">A1O5_11348</name>
</gene>
<evidence type="ECO:0000313" key="4">
    <source>
        <dbReference type="Proteomes" id="UP000019471"/>
    </source>
</evidence>
<dbReference type="EMBL" id="AMGX01000025">
    <property type="protein sequence ID" value="EXJ63587.1"/>
    <property type="molecule type" value="Genomic_DNA"/>
</dbReference>
<dbReference type="PROSITE" id="PS50280">
    <property type="entry name" value="SET"/>
    <property type="match status" value="1"/>
</dbReference>
<dbReference type="PANTHER" id="PTHR45660">
    <property type="entry name" value="HISTONE-LYSINE N-METHYLTRANSFERASE SETMAR"/>
    <property type="match status" value="1"/>
</dbReference>
<dbReference type="InterPro" id="IPR001214">
    <property type="entry name" value="SET_dom"/>
</dbReference>
<dbReference type="PANTHER" id="PTHR45660:SF13">
    <property type="entry name" value="HISTONE-LYSINE N-METHYLTRANSFERASE SETMAR"/>
    <property type="match status" value="1"/>
</dbReference>